<dbReference type="GO" id="GO:0006979">
    <property type="term" value="P:response to oxidative stress"/>
    <property type="evidence" value="ECO:0007669"/>
    <property type="project" value="InterPro"/>
</dbReference>
<dbReference type="CDD" id="cd00340">
    <property type="entry name" value="GSH_Peroxidase"/>
    <property type="match status" value="1"/>
</dbReference>
<feature type="active site" evidence="4">
    <location>
        <position position="9"/>
    </location>
</feature>
<dbReference type="Pfam" id="PF00255">
    <property type="entry name" value="GSHPx"/>
    <property type="match status" value="1"/>
</dbReference>
<dbReference type="PANTHER" id="PTHR11592">
    <property type="entry name" value="GLUTATHIONE PEROXIDASE"/>
    <property type="match status" value="1"/>
</dbReference>
<dbReference type="PROSITE" id="PS51355">
    <property type="entry name" value="GLUTATHIONE_PEROXID_3"/>
    <property type="match status" value="1"/>
</dbReference>
<evidence type="ECO:0000256" key="2">
    <source>
        <dbReference type="ARBA" id="ARBA00022559"/>
    </source>
</evidence>
<dbReference type="EMBL" id="JAPWDV010000001">
    <property type="protein sequence ID" value="KAJ6223760.1"/>
    <property type="molecule type" value="Genomic_DNA"/>
</dbReference>
<comment type="similarity">
    <text evidence="1 5">Belongs to the glutathione peroxidase family.</text>
</comment>
<dbReference type="InterPro" id="IPR000889">
    <property type="entry name" value="Glutathione_peroxidase"/>
</dbReference>
<comment type="caution">
    <text evidence="6">The sequence shown here is derived from an EMBL/GenBank/DDBJ whole genome shotgun (WGS) entry which is preliminary data.</text>
</comment>
<evidence type="ECO:0000256" key="4">
    <source>
        <dbReference type="PIRSR" id="PIRSR000303-1"/>
    </source>
</evidence>
<dbReference type="SUPFAM" id="SSF52833">
    <property type="entry name" value="Thioredoxin-like"/>
    <property type="match status" value="1"/>
</dbReference>
<keyword evidence="7" id="KW-1185">Reference proteome</keyword>
<evidence type="ECO:0000256" key="5">
    <source>
        <dbReference type="RuleBase" id="RU000499"/>
    </source>
</evidence>
<name>A0A9Q0MHP1_BLOTA</name>
<dbReference type="PANTHER" id="PTHR11592:SF134">
    <property type="entry name" value="PHOSPHOLIPID HYDROPEROXIDE GLUTATHIONE PEROXIDASE"/>
    <property type="match status" value="1"/>
</dbReference>
<dbReference type="OMA" id="SCAIRIG"/>
<dbReference type="InterPro" id="IPR036249">
    <property type="entry name" value="Thioredoxin-like_sf"/>
</dbReference>
<dbReference type="Gene3D" id="3.40.30.10">
    <property type="entry name" value="Glutaredoxin"/>
    <property type="match status" value="1"/>
</dbReference>
<gene>
    <name evidence="6" type="ORF">RDWZM_002305</name>
</gene>
<keyword evidence="2 5" id="KW-0575">Peroxidase</keyword>
<dbReference type="AlphaFoldDB" id="A0A9Q0MHP1"/>
<dbReference type="Proteomes" id="UP001142055">
    <property type="component" value="Chromosome 1"/>
</dbReference>
<evidence type="ECO:0000313" key="7">
    <source>
        <dbReference type="Proteomes" id="UP001142055"/>
    </source>
</evidence>
<evidence type="ECO:0000313" key="6">
    <source>
        <dbReference type="EMBL" id="KAJ6223760.1"/>
    </source>
</evidence>
<dbReference type="FunFam" id="3.40.30.10:FF:000025">
    <property type="entry name" value="Glutathione peroxidase"/>
    <property type="match status" value="1"/>
</dbReference>
<organism evidence="6 7">
    <name type="scientific">Blomia tropicalis</name>
    <name type="common">Mite</name>
    <dbReference type="NCBI Taxonomy" id="40697"/>
    <lineage>
        <taxon>Eukaryota</taxon>
        <taxon>Metazoa</taxon>
        <taxon>Ecdysozoa</taxon>
        <taxon>Arthropoda</taxon>
        <taxon>Chelicerata</taxon>
        <taxon>Arachnida</taxon>
        <taxon>Acari</taxon>
        <taxon>Acariformes</taxon>
        <taxon>Sarcoptiformes</taxon>
        <taxon>Astigmata</taxon>
        <taxon>Glycyphagoidea</taxon>
        <taxon>Echimyopodidae</taxon>
        <taxon>Blomia</taxon>
    </lineage>
</organism>
<dbReference type="GO" id="GO:0004601">
    <property type="term" value="F:peroxidase activity"/>
    <property type="evidence" value="ECO:0007669"/>
    <property type="project" value="UniProtKB-KW"/>
</dbReference>
<sequence length="132" mass="15235">MIVNVATHCGLTKSNYKQLNELYDQYEKDGFRIAAFPCNQFGNQEPGCSVDIQEFMKKNNIRFDMYSKVNVNGDNAIPLYKWLKKQQGGWLGFDGIKWNFTKFLTDKDGKPIKRYAPTTEPKSIEPDIKSLL</sequence>
<reference evidence="6" key="1">
    <citation type="submission" date="2022-12" db="EMBL/GenBank/DDBJ databases">
        <title>Genome assemblies of Blomia tropicalis.</title>
        <authorList>
            <person name="Cui Y."/>
        </authorList>
    </citation>
    <scope>NUCLEOTIDE SEQUENCE</scope>
    <source>
        <tissue evidence="6">Adult mites</tissue>
    </source>
</reference>
<proteinExistence type="inferred from homology"/>
<evidence type="ECO:0000256" key="3">
    <source>
        <dbReference type="ARBA" id="ARBA00023002"/>
    </source>
</evidence>
<dbReference type="PIRSF" id="PIRSF000303">
    <property type="entry name" value="Glutathion_perox"/>
    <property type="match status" value="1"/>
</dbReference>
<keyword evidence="3 5" id="KW-0560">Oxidoreductase</keyword>
<protein>
    <recommendedName>
        <fullName evidence="5">Glutathione peroxidase</fullName>
    </recommendedName>
</protein>
<accession>A0A9Q0MHP1</accession>
<evidence type="ECO:0000256" key="1">
    <source>
        <dbReference type="ARBA" id="ARBA00006926"/>
    </source>
</evidence>
<dbReference type="PRINTS" id="PR01011">
    <property type="entry name" value="GLUTPROXDASE"/>
</dbReference>